<feature type="compositionally biased region" description="Basic and acidic residues" evidence="8">
    <location>
        <begin position="1284"/>
        <end position="1293"/>
    </location>
</feature>
<comment type="similarity">
    <text evidence="2">Belongs to the ATG8 family.</text>
</comment>
<dbReference type="SUPFAM" id="SSF56672">
    <property type="entry name" value="DNA/RNA polymerases"/>
    <property type="match status" value="1"/>
</dbReference>
<dbReference type="InterPro" id="IPR043502">
    <property type="entry name" value="DNA/RNA_pol_sf"/>
</dbReference>
<dbReference type="Pfam" id="PF02991">
    <property type="entry name" value="ATG8"/>
    <property type="match status" value="1"/>
</dbReference>
<organism evidence="11 12">
    <name type="scientific">Symbiodinium microadriaticum</name>
    <name type="common">Dinoflagellate</name>
    <name type="synonym">Zooxanthella microadriatica</name>
    <dbReference type="NCBI Taxonomy" id="2951"/>
    <lineage>
        <taxon>Eukaryota</taxon>
        <taxon>Sar</taxon>
        <taxon>Alveolata</taxon>
        <taxon>Dinophyceae</taxon>
        <taxon>Suessiales</taxon>
        <taxon>Symbiodiniaceae</taxon>
        <taxon>Symbiodinium</taxon>
    </lineage>
</organism>
<keyword evidence="6 7" id="KW-0449">Lipoprotein</keyword>
<feature type="domain" description="FAD-dependent oxidoreductase 2 FAD-binding" evidence="9">
    <location>
        <begin position="892"/>
        <end position="1342"/>
    </location>
</feature>
<evidence type="ECO:0000259" key="9">
    <source>
        <dbReference type="Pfam" id="PF00890"/>
    </source>
</evidence>
<dbReference type="Proteomes" id="UP000186817">
    <property type="component" value="Unassembled WGS sequence"/>
</dbReference>
<evidence type="ECO:0000256" key="6">
    <source>
        <dbReference type="ARBA" id="ARBA00023288"/>
    </source>
</evidence>
<gene>
    <name evidence="11" type="primary">osm1</name>
    <name evidence="11" type="ORF">AK812_SmicGene8835</name>
</gene>
<evidence type="ECO:0000256" key="2">
    <source>
        <dbReference type="ARBA" id="ARBA00007293"/>
    </source>
</evidence>
<comment type="subcellular location">
    <subcellularLocation>
        <location evidence="1">Membrane</location>
    </subcellularLocation>
</comment>
<evidence type="ECO:0000313" key="11">
    <source>
        <dbReference type="EMBL" id="OLQ07730.1"/>
    </source>
</evidence>
<dbReference type="PANTHER" id="PTHR43400">
    <property type="entry name" value="FUMARATE REDUCTASE"/>
    <property type="match status" value="1"/>
</dbReference>
<dbReference type="GO" id="GO:0016020">
    <property type="term" value="C:membrane"/>
    <property type="evidence" value="ECO:0007669"/>
    <property type="project" value="UniProtKB-SubCell"/>
</dbReference>
<protein>
    <submittedName>
        <fullName evidence="11">Putative fumarate reductase</fullName>
    </submittedName>
</protein>
<evidence type="ECO:0000256" key="4">
    <source>
        <dbReference type="ARBA" id="ARBA00023002"/>
    </source>
</evidence>
<dbReference type="InterPro" id="IPR029071">
    <property type="entry name" value="Ubiquitin-like_domsf"/>
</dbReference>
<keyword evidence="3" id="KW-0285">Flavoprotein</keyword>
<keyword evidence="5" id="KW-0472">Membrane</keyword>
<dbReference type="InterPro" id="IPR003953">
    <property type="entry name" value="FAD-dep_OxRdtase_2_FAD-bd"/>
</dbReference>
<dbReference type="OrthoDB" id="285525at2759"/>
<evidence type="ECO:0000256" key="7">
    <source>
        <dbReference type="PIRSR" id="PIRSR604241-50"/>
    </source>
</evidence>
<dbReference type="CDD" id="cd16108">
    <property type="entry name" value="Ubl_ATG8_like"/>
    <property type="match status" value="1"/>
</dbReference>
<dbReference type="Gene3D" id="3.90.700.10">
    <property type="entry name" value="Succinate dehydrogenase/fumarate reductase flavoprotein, catalytic domain"/>
    <property type="match status" value="1"/>
</dbReference>
<dbReference type="InterPro" id="IPR013103">
    <property type="entry name" value="RVT_2"/>
</dbReference>
<keyword evidence="12" id="KW-1185">Reference proteome</keyword>
<feature type="domain" description="Reverse transcriptase Ty1/copia-type" evidence="10">
    <location>
        <begin position="362"/>
        <end position="591"/>
    </location>
</feature>
<dbReference type="Gene3D" id="3.10.20.90">
    <property type="entry name" value="Phosphatidylinositol 3-kinase Catalytic Subunit, Chain A, domain 1"/>
    <property type="match status" value="1"/>
</dbReference>
<keyword evidence="4" id="KW-0560">Oxidoreductase</keyword>
<dbReference type="EMBL" id="LSRX01000132">
    <property type="protein sequence ID" value="OLQ07730.1"/>
    <property type="molecule type" value="Genomic_DNA"/>
</dbReference>
<name>A0A1Q9EJZ0_SYMMI</name>
<accession>A0A1Q9EJZ0</accession>
<evidence type="ECO:0000256" key="5">
    <source>
        <dbReference type="ARBA" id="ARBA00023136"/>
    </source>
</evidence>
<comment type="caution">
    <text evidence="11">The sequence shown here is derived from an EMBL/GenBank/DDBJ whole genome shotgun (WGS) entry which is preliminary data.</text>
</comment>
<evidence type="ECO:0000256" key="8">
    <source>
        <dbReference type="SAM" id="MobiDB-lite"/>
    </source>
</evidence>
<dbReference type="SUPFAM" id="SSF56425">
    <property type="entry name" value="Succinate dehydrogenase/fumarate reductase flavoprotein, catalytic domain"/>
    <property type="match status" value="1"/>
</dbReference>
<proteinExistence type="inferred from homology"/>
<dbReference type="InterPro" id="IPR036188">
    <property type="entry name" value="FAD/NAD-bd_sf"/>
</dbReference>
<evidence type="ECO:0000259" key="10">
    <source>
        <dbReference type="Pfam" id="PF07727"/>
    </source>
</evidence>
<dbReference type="Pfam" id="PF07727">
    <property type="entry name" value="RVT_2"/>
    <property type="match status" value="1"/>
</dbReference>
<feature type="region of interest" description="Disordered" evidence="8">
    <location>
        <begin position="1284"/>
        <end position="1310"/>
    </location>
</feature>
<dbReference type="SUPFAM" id="SSF51905">
    <property type="entry name" value="FAD/NAD(P)-binding domain"/>
    <property type="match status" value="1"/>
</dbReference>
<dbReference type="GO" id="GO:0016491">
    <property type="term" value="F:oxidoreductase activity"/>
    <property type="evidence" value="ECO:0007669"/>
    <property type="project" value="UniProtKB-KW"/>
</dbReference>
<dbReference type="InterPro" id="IPR027477">
    <property type="entry name" value="Succ_DH/fumarate_Rdtase_cat_sf"/>
</dbReference>
<evidence type="ECO:0000256" key="3">
    <source>
        <dbReference type="ARBA" id="ARBA00022630"/>
    </source>
</evidence>
<dbReference type="InterPro" id="IPR050315">
    <property type="entry name" value="FAD-oxidoreductase_2"/>
</dbReference>
<reference evidence="11 12" key="1">
    <citation type="submission" date="2016-02" db="EMBL/GenBank/DDBJ databases">
        <title>Genome analysis of coral dinoflagellate symbionts highlights evolutionary adaptations to a symbiotic lifestyle.</title>
        <authorList>
            <person name="Aranda M."/>
            <person name="Li Y."/>
            <person name="Liew Y.J."/>
            <person name="Baumgarten S."/>
            <person name="Simakov O."/>
            <person name="Wilson M."/>
            <person name="Piel J."/>
            <person name="Ashoor H."/>
            <person name="Bougouffa S."/>
            <person name="Bajic V.B."/>
            <person name="Ryu T."/>
            <person name="Ravasi T."/>
            <person name="Bayer T."/>
            <person name="Micklem G."/>
            <person name="Kim H."/>
            <person name="Bhak J."/>
            <person name="Lajeunesse T.C."/>
            <person name="Voolstra C.R."/>
        </authorList>
    </citation>
    <scope>NUCLEOTIDE SEQUENCE [LARGE SCALE GENOMIC DNA]</scope>
    <source>
        <strain evidence="11 12">CCMP2467</strain>
    </source>
</reference>
<dbReference type="SUPFAM" id="SSF54236">
    <property type="entry name" value="Ubiquitin-like"/>
    <property type="match status" value="1"/>
</dbReference>
<feature type="lipid moiety-binding region" description="Phosphatidylserine amidated glycine; alternate" evidence="7">
    <location>
        <position position="1484"/>
    </location>
</feature>
<dbReference type="InterPro" id="IPR004241">
    <property type="entry name" value="Atg8-like"/>
</dbReference>
<sequence length="1509" mass="165666">MKYSWTTLAIQSAEEVPLHRDSRNERGTLNYVTELKTDSLVGLWVEDEEEERQVQGGSSPRRFQYEDVDGKLRDGCLVDVTKRPAVFDPRAAHAYVKNTQPKWFLSAYTPQGAYKLTAFDKEYLRSLCFPMEHGEEAESHSDGALETRPVLKMLSFPAENPLSGAQGEEVDVDGVTVGDCEATLWEWGLYEEDQRSGDPSQESSKGVIYLNKLCSSDDPRAELQRLSVAPDLLEQEEVRVHGQEDMGDNVEYWSAIGLHDGPRLAKLEPEYVEGIEEIITKAVETNVPLRHTYNVSPHEAKAVIQKWKPSITKEVGVVERGFQRVTTEDVAMLKQQYVVQELPSKLVYTVKPPADDSSSSGEQAFCKRKARIVCCGNYAAEDQGELFAGGAAAESLRCALTYTAKRRWRSGITDITGAFMLTPLPSGPDQVVYIIRPPAVLIQLGLADANERWRLTHGMYGLRQSPKLWSAFRDQELKQLVIQVDDKQWCLCQGLAEPNMWLIRELGAPGDHPPEGLVLVYVDDILVSGPLWLVKATSAAIRAVWKASELDVLDVDHEVRFLGCEIAVSEEYDAVYIHQRPYIEEVLRHHGTPEVDQSPIQAPKEMVTFQAAEGEETGTEEEIKQAQKACGELLWIAQRSRPDISFVVSAMGTLLTRAAPRCLSIARRLRSYLQRTKNLALLEELIGIWGFVDLVAEGSGHGVWHTVCVFVIYYKRAPSYALAYDFAKEAAHLLPGLQGALALAVQASTEHCSHPNTRSMGLETLSGSMCCAQLFARAGVALPLIQATTHVASDLSNDRRLMGAAATIGGRHGLMLLLKATTLEDAPGIMARRAGTVYLNVADSAVDEGLRAVDRGVKAVGAAVERGCRQLECNDSLPAPLRAGLQRLRRQVIVVGGGLAGMSAANTVVELGGRTILLDKSSFCGGNSTKATSGINGTVAKTTWACAGTKTQKGKSIPDTAEWLGAGTKTQKGKSIPDTAEIFIADTLKGGAKKPELAKVVRVLCANSAADVDWLVPGCKVKVDKFDLDLSLVARLGGHSQPRTHRGKERFPGMTITYALIQMLEKVAEKTNRARIVTKAEVHKLIVNAGTVVGCESPGRFHQALYGCGKSWSFLAEVPEVSVLRHFWYKKAGKTVKEFGPMVLASGGFGADFGAAIGAATIDLEWVQVHPTGLVKPDDPDAKVKFLAAEALRGVGGIVLDSNGDRFCNELGRRDYVTGEMWKNKPPFRLCLNKAAADEIIWHAKHYTGRGVMKFYASGEDLAKDMGVPLQKIVDAHQKHFEAAKKQEKDRQHQLRQSGKTWDEPSGKTGSGKKFFHNIIDGSKVPTEPFYVAIITPVIHYCYLPVILFSCKDCVVFGRVAGKGDSASGRAVAKAVAEEAQKILSKHPERIPVICERSARSTMPELPKNKFVVHGSMLCGEFKYIVHKQIADATPERLTVDQTIYLFVNGITPKTSTPMSQLYDQFKESDGFLYIRYGAENTLGCCPLTGLCWKPPFKEVATGQPRCSC</sequence>
<evidence type="ECO:0000313" key="12">
    <source>
        <dbReference type="Proteomes" id="UP000186817"/>
    </source>
</evidence>
<evidence type="ECO:0000256" key="1">
    <source>
        <dbReference type="ARBA" id="ARBA00004370"/>
    </source>
</evidence>
<dbReference type="Gene3D" id="3.50.50.60">
    <property type="entry name" value="FAD/NAD(P)-binding domain"/>
    <property type="match status" value="1"/>
</dbReference>
<dbReference type="Pfam" id="PF00890">
    <property type="entry name" value="FAD_binding_2"/>
    <property type="match status" value="1"/>
</dbReference>
<dbReference type="PANTHER" id="PTHR43400:SF1">
    <property type="entry name" value="FUMARATE REDUCTASE"/>
    <property type="match status" value="1"/>
</dbReference>